<evidence type="ECO:0000256" key="15">
    <source>
        <dbReference type="ARBA" id="ARBA00033028"/>
    </source>
</evidence>
<evidence type="ECO:0000256" key="3">
    <source>
        <dbReference type="ARBA" id="ARBA00010358"/>
    </source>
</evidence>
<feature type="transmembrane region" description="Helical" evidence="16">
    <location>
        <begin position="12"/>
        <end position="29"/>
    </location>
</feature>
<evidence type="ECO:0000256" key="16">
    <source>
        <dbReference type="SAM" id="Phobius"/>
    </source>
</evidence>
<comment type="caution">
    <text evidence="17">The sequence shown here is derived from an EMBL/GenBank/DDBJ whole genome shotgun (WGS) entry which is preliminary data.</text>
</comment>
<evidence type="ECO:0000256" key="8">
    <source>
        <dbReference type="ARBA" id="ARBA00022963"/>
    </source>
</evidence>
<dbReference type="SUPFAM" id="SSF158855">
    <property type="entry name" value="Lipase chaperone-like"/>
    <property type="match status" value="1"/>
</dbReference>
<sequence>MRHRQFLQRRWLAPIALSAIVAGGAMWLYPPGETTRAGTGDRDAPDAQTVVPELSLQPQAGTGTGPDTSAAAAIAARTPETLGSAPFARSLEGTDIDGALKADANGRLIVDLGTRDFFDYFLSTVGEVSPEIALERIRALAFGHLPHEAARQAMALLDQYLDYKQQALALQAAPLDPARQNDPAYQQQMLEKAFTDLQQLRQTVFSPDAHRAFFGMEEAYGEYTLATLDIARRTDLTDGAKTALIDWHRNQLPEPLLQTERRLLETNEENRQRMETMKTADSPENAGQQLMDLGMAPDAAADVTAYLREREDFDARYRQYSEALAQLKESGLADADEAAQQARLLDQYFPDNKQHTWARLKMLGSNQP</sequence>
<evidence type="ECO:0000256" key="6">
    <source>
        <dbReference type="ARBA" id="ARBA00022519"/>
    </source>
</evidence>
<evidence type="ECO:0000256" key="1">
    <source>
        <dbReference type="ARBA" id="ARBA00003280"/>
    </source>
</evidence>
<evidence type="ECO:0000256" key="10">
    <source>
        <dbReference type="ARBA" id="ARBA00023098"/>
    </source>
</evidence>
<keyword evidence="12" id="KW-0143">Chaperone</keyword>
<keyword evidence="6" id="KW-0997">Cell inner membrane</keyword>
<evidence type="ECO:0000256" key="13">
    <source>
        <dbReference type="ARBA" id="ARBA00030948"/>
    </source>
</evidence>
<comment type="subcellular location">
    <subcellularLocation>
        <location evidence="2">Cell inner membrane</location>
        <topology evidence="2">Single-pass membrane protein</topology>
        <orientation evidence="2">Periplasmic side</orientation>
    </subcellularLocation>
</comment>
<keyword evidence="8" id="KW-0442">Lipid degradation</keyword>
<evidence type="ECO:0000256" key="2">
    <source>
        <dbReference type="ARBA" id="ARBA00004383"/>
    </source>
</evidence>
<dbReference type="InterPro" id="IPR004961">
    <property type="entry name" value="Lipase_chaperone"/>
</dbReference>
<gene>
    <name evidence="17" type="ORF">QQF73_02145</name>
</gene>
<evidence type="ECO:0000256" key="11">
    <source>
        <dbReference type="ARBA" id="ARBA00023136"/>
    </source>
</evidence>
<accession>A0ABT7H7S6</accession>
<evidence type="ECO:0000256" key="9">
    <source>
        <dbReference type="ARBA" id="ARBA00022989"/>
    </source>
</evidence>
<proteinExistence type="inferred from homology"/>
<keyword evidence="10" id="KW-0443">Lipid metabolism</keyword>
<name>A0ABT7H7S6_9GAMM</name>
<reference evidence="17 18" key="1">
    <citation type="submission" date="2023-05" db="EMBL/GenBank/DDBJ databases">
        <title>Marinobacter albus sp. nov., a marine bacterium isolated from sand in a coastal intertidal zone of huludao.</title>
        <authorList>
            <person name="Deng T."/>
        </authorList>
    </citation>
    <scope>NUCLEOTIDE SEQUENCE [LARGE SCALE GENOMIC DNA]</scope>
    <source>
        <strain evidence="17 18">M216</strain>
    </source>
</reference>
<organism evidence="17 18">
    <name type="scientific">Marinobacter albus</name>
    <dbReference type="NCBI Taxonomy" id="3030833"/>
    <lineage>
        <taxon>Bacteria</taxon>
        <taxon>Pseudomonadati</taxon>
        <taxon>Pseudomonadota</taxon>
        <taxon>Gammaproteobacteria</taxon>
        <taxon>Pseudomonadales</taxon>
        <taxon>Marinobacteraceae</taxon>
        <taxon>Marinobacter</taxon>
    </lineage>
</organism>
<keyword evidence="5" id="KW-1003">Cell membrane</keyword>
<comment type="function">
    <text evidence="1">May be involved in the folding of the extracellular lipase during its passage through the periplasm.</text>
</comment>
<evidence type="ECO:0000256" key="12">
    <source>
        <dbReference type="ARBA" id="ARBA00023186"/>
    </source>
</evidence>
<keyword evidence="9 16" id="KW-1133">Transmembrane helix</keyword>
<evidence type="ECO:0000313" key="18">
    <source>
        <dbReference type="Proteomes" id="UP001223547"/>
    </source>
</evidence>
<evidence type="ECO:0000256" key="7">
    <source>
        <dbReference type="ARBA" id="ARBA00022692"/>
    </source>
</evidence>
<dbReference type="Proteomes" id="UP001223547">
    <property type="component" value="Unassembled WGS sequence"/>
</dbReference>
<dbReference type="RefSeq" id="WP_285367078.1">
    <property type="nucleotide sequence ID" value="NZ_JASSQD010000001.1"/>
</dbReference>
<evidence type="ECO:0000256" key="5">
    <source>
        <dbReference type="ARBA" id="ARBA00022475"/>
    </source>
</evidence>
<keyword evidence="11 16" id="KW-0472">Membrane</keyword>
<evidence type="ECO:0000256" key="14">
    <source>
        <dbReference type="ARBA" id="ARBA00031542"/>
    </source>
</evidence>
<dbReference type="EMBL" id="JASSQD010000001">
    <property type="protein sequence ID" value="MDK9556411.1"/>
    <property type="molecule type" value="Genomic_DNA"/>
</dbReference>
<evidence type="ECO:0000313" key="17">
    <source>
        <dbReference type="EMBL" id="MDK9556411.1"/>
    </source>
</evidence>
<protein>
    <recommendedName>
        <fullName evidence="4">Lipase chaperone</fullName>
    </recommendedName>
    <alternativeName>
        <fullName evidence="15">Lipase foldase</fullName>
    </alternativeName>
    <alternativeName>
        <fullName evidence="13">Lipase helper protein</fullName>
    </alternativeName>
    <alternativeName>
        <fullName evidence="14">Lipase modulator</fullName>
    </alternativeName>
</protein>
<dbReference type="Pfam" id="PF03280">
    <property type="entry name" value="Lipase_chap"/>
    <property type="match status" value="1"/>
</dbReference>
<keyword evidence="7 16" id="KW-0812">Transmembrane</keyword>
<comment type="similarity">
    <text evidence="3">Belongs to the lipase chaperone family.</text>
</comment>
<evidence type="ECO:0000256" key="4">
    <source>
        <dbReference type="ARBA" id="ARBA00019692"/>
    </source>
</evidence>
<keyword evidence="18" id="KW-1185">Reference proteome</keyword>